<reference evidence="2" key="1">
    <citation type="journal article" date="2014" name="Int. J. Syst. Evol. Microbiol.">
        <title>Complete genome sequence of Corynebacterium casei LMG S-19264T (=DSM 44701T), isolated from a smear-ripened cheese.</title>
        <authorList>
            <consortium name="US DOE Joint Genome Institute (JGI-PGF)"/>
            <person name="Walter F."/>
            <person name="Albersmeier A."/>
            <person name="Kalinowski J."/>
            <person name="Ruckert C."/>
        </authorList>
    </citation>
    <scope>NUCLEOTIDE SEQUENCE</scope>
    <source>
        <strain evidence="2">JCM 3035</strain>
    </source>
</reference>
<dbReference type="InterPro" id="IPR036388">
    <property type="entry name" value="WH-like_DNA-bd_sf"/>
</dbReference>
<gene>
    <name evidence="2" type="ORF">GCM10010094_75510</name>
</gene>
<feature type="compositionally biased region" description="Basic and acidic residues" evidence="1">
    <location>
        <begin position="204"/>
        <end position="214"/>
    </location>
</feature>
<proteinExistence type="predicted"/>
<evidence type="ECO:0000256" key="1">
    <source>
        <dbReference type="SAM" id="MobiDB-lite"/>
    </source>
</evidence>
<organism evidence="2 3">
    <name type="scientific">Streptomyces flaveus</name>
    <dbReference type="NCBI Taxonomy" id="66370"/>
    <lineage>
        <taxon>Bacteria</taxon>
        <taxon>Bacillati</taxon>
        <taxon>Actinomycetota</taxon>
        <taxon>Actinomycetes</taxon>
        <taxon>Kitasatosporales</taxon>
        <taxon>Streptomycetaceae</taxon>
        <taxon>Streptomyces</taxon>
        <taxon>Streptomyces aurantiacus group</taxon>
    </lineage>
</organism>
<feature type="compositionally biased region" description="Low complexity" evidence="1">
    <location>
        <begin position="94"/>
        <end position="108"/>
    </location>
</feature>
<keyword evidence="3" id="KW-1185">Reference proteome</keyword>
<feature type="region of interest" description="Disordered" evidence="1">
    <location>
        <begin position="243"/>
        <end position="267"/>
    </location>
</feature>
<dbReference type="RefSeq" id="WP_189326253.1">
    <property type="nucleotide sequence ID" value="NZ_BMPQ01000029.1"/>
</dbReference>
<sequence>MSIEAMAWAFRQDISKPGAKLVLLALCDFADESWSCFPGQATLAAKTSQGERTVRRHLEWLEEQGFIASHARFSDGRRTSNRYTIHAPRPQTPPSSGSTAAGPGAAAPEGKKGGKKGGGGRAKQAAKSATGQSDQRPEPAGEPATLAGEPSENHQRNTPLPPADGDRRDGTGGCAAHPDAPAANCRGCGTSPRARRAAAAAQQKLEKDERVRDRDRRWFEEDRAHRARAAELKARGALDGLRRAAREGVRKGRGQSVGRPRPEIKNT</sequence>
<dbReference type="Pfam" id="PF13730">
    <property type="entry name" value="HTH_36"/>
    <property type="match status" value="1"/>
</dbReference>
<accession>A0A917RDT5</accession>
<evidence type="ECO:0000313" key="2">
    <source>
        <dbReference type="EMBL" id="GGL03511.1"/>
    </source>
</evidence>
<name>A0A917RDT5_9ACTN</name>
<protein>
    <recommendedName>
        <fullName evidence="4">Helix-turn-helix domain-containing protein</fullName>
    </recommendedName>
</protein>
<dbReference type="AlphaFoldDB" id="A0A917RDT5"/>
<dbReference type="EMBL" id="BMPQ01000029">
    <property type="protein sequence ID" value="GGL03511.1"/>
    <property type="molecule type" value="Genomic_DNA"/>
</dbReference>
<dbReference type="Proteomes" id="UP000637788">
    <property type="component" value="Unassembled WGS sequence"/>
</dbReference>
<comment type="caution">
    <text evidence="2">The sequence shown here is derived from an EMBL/GenBank/DDBJ whole genome shotgun (WGS) entry which is preliminary data.</text>
</comment>
<evidence type="ECO:0008006" key="4">
    <source>
        <dbReference type="Google" id="ProtNLM"/>
    </source>
</evidence>
<dbReference type="Gene3D" id="1.10.10.10">
    <property type="entry name" value="Winged helix-like DNA-binding domain superfamily/Winged helix DNA-binding domain"/>
    <property type="match status" value="1"/>
</dbReference>
<evidence type="ECO:0000313" key="3">
    <source>
        <dbReference type="Proteomes" id="UP000637788"/>
    </source>
</evidence>
<feature type="region of interest" description="Disordered" evidence="1">
    <location>
        <begin position="83"/>
        <end position="214"/>
    </location>
</feature>
<reference evidence="2" key="2">
    <citation type="submission" date="2020-09" db="EMBL/GenBank/DDBJ databases">
        <authorList>
            <person name="Sun Q."/>
            <person name="Ohkuma M."/>
        </authorList>
    </citation>
    <scope>NUCLEOTIDE SEQUENCE</scope>
    <source>
        <strain evidence="2">JCM 3035</strain>
    </source>
</reference>